<protein>
    <recommendedName>
        <fullName evidence="3">Polymerase beta nucleotidyltransferase domain-containing protein</fullName>
    </recommendedName>
</protein>
<dbReference type="CDD" id="cd05403">
    <property type="entry name" value="NT_KNTase_like"/>
    <property type="match status" value="1"/>
</dbReference>
<dbReference type="InterPro" id="IPR052548">
    <property type="entry name" value="Type_VII_TA_antitoxin"/>
</dbReference>
<accession>A0A401LNL4</accession>
<dbReference type="RefSeq" id="WP_235016658.1">
    <property type="nucleotide sequence ID" value="NZ_BHWB01000001.1"/>
</dbReference>
<evidence type="ECO:0008006" key="3">
    <source>
        <dbReference type="Google" id="ProtNLM"/>
    </source>
</evidence>
<organism evidence="1 2">
    <name type="scientific">Bacteroides faecalis</name>
    <dbReference type="NCBI Taxonomy" id="2447885"/>
    <lineage>
        <taxon>Bacteria</taxon>
        <taxon>Pseudomonadati</taxon>
        <taxon>Bacteroidota</taxon>
        <taxon>Bacteroidia</taxon>
        <taxon>Bacteroidales</taxon>
        <taxon>Bacteroidaceae</taxon>
        <taxon>Bacteroides</taxon>
    </lineage>
</organism>
<dbReference type="PANTHER" id="PTHR33933">
    <property type="entry name" value="NUCLEOTIDYLTRANSFERASE"/>
    <property type="match status" value="1"/>
</dbReference>
<dbReference type="PANTHER" id="PTHR33933:SF1">
    <property type="entry name" value="PROTEIN ADENYLYLTRANSFERASE MNTA-RELATED"/>
    <property type="match status" value="1"/>
</dbReference>
<sequence>MKWSIKHLPKRTQEEINTLRELIKHHVSWCDMIILYGSYARGGYVLWDERVEFGVHTSYQSDLDIMVVISEPNVKQVEDS</sequence>
<dbReference type="AlphaFoldDB" id="A0A401LNL4"/>
<dbReference type="InterPro" id="IPR043519">
    <property type="entry name" value="NT_sf"/>
</dbReference>
<dbReference type="EMBL" id="BHWB01000001">
    <property type="protein sequence ID" value="GCB33104.1"/>
    <property type="molecule type" value="Genomic_DNA"/>
</dbReference>
<comment type="caution">
    <text evidence="1">The sequence shown here is derived from an EMBL/GenBank/DDBJ whole genome shotgun (WGS) entry which is preliminary data.</text>
</comment>
<gene>
    <name evidence="1" type="ORF">KGMB02408_00490</name>
</gene>
<proteinExistence type="predicted"/>
<reference evidence="1 2" key="1">
    <citation type="submission" date="2018-10" db="EMBL/GenBank/DDBJ databases">
        <title>Draft Genome Sequence of Bacteroides sp. KCTC 15687.</title>
        <authorList>
            <person name="Yu S.Y."/>
            <person name="Kim J.S."/>
            <person name="Oh B.S."/>
            <person name="Park S.H."/>
            <person name="Kang S.W."/>
            <person name="Park J.E."/>
            <person name="Choi S.H."/>
            <person name="Han K.I."/>
            <person name="Lee K.C."/>
            <person name="Eom M.K."/>
            <person name="Suh M.K."/>
            <person name="Lee D.H."/>
            <person name="Yoon H."/>
            <person name="Kim B."/>
            <person name="Yang S.J."/>
            <person name="Lee J.S."/>
            <person name="Lee J.H."/>
        </authorList>
    </citation>
    <scope>NUCLEOTIDE SEQUENCE [LARGE SCALE GENOMIC DNA]</scope>
    <source>
        <strain evidence="1 2">KCTC 15687</strain>
    </source>
</reference>
<name>A0A401LNL4_9BACE</name>
<evidence type="ECO:0000313" key="2">
    <source>
        <dbReference type="Proteomes" id="UP000288079"/>
    </source>
</evidence>
<dbReference type="Proteomes" id="UP000288079">
    <property type="component" value="Unassembled WGS sequence"/>
</dbReference>
<keyword evidence="2" id="KW-1185">Reference proteome</keyword>
<evidence type="ECO:0000313" key="1">
    <source>
        <dbReference type="EMBL" id="GCB33104.1"/>
    </source>
</evidence>
<dbReference type="Gene3D" id="3.30.460.10">
    <property type="entry name" value="Beta Polymerase, domain 2"/>
    <property type="match status" value="1"/>
</dbReference>
<dbReference type="SUPFAM" id="SSF81301">
    <property type="entry name" value="Nucleotidyltransferase"/>
    <property type="match status" value="1"/>
</dbReference>